<dbReference type="InterPro" id="IPR042201">
    <property type="entry name" value="FH2_Formin_sf"/>
</dbReference>
<dbReference type="Pfam" id="PF02181">
    <property type="entry name" value="FH2"/>
    <property type="match status" value="1"/>
</dbReference>
<dbReference type="InterPro" id="IPR015425">
    <property type="entry name" value="FH2_Formin"/>
</dbReference>
<feature type="domain" description="FH2" evidence="4">
    <location>
        <begin position="1002"/>
        <end position="1407"/>
    </location>
</feature>
<feature type="compositionally biased region" description="Pro residues" evidence="3">
    <location>
        <begin position="706"/>
        <end position="733"/>
    </location>
</feature>
<dbReference type="PROSITE" id="PS51444">
    <property type="entry name" value="FH2"/>
    <property type="match status" value="1"/>
</dbReference>
<feature type="compositionally biased region" description="Low complexity" evidence="3">
    <location>
        <begin position="648"/>
        <end position="666"/>
    </location>
</feature>
<feature type="coiled-coil region" evidence="2">
    <location>
        <begin position="544"/>
        <end position="571"/>
    </location>
</feature>
<feature type="compositionally biased region" description="Low complexity" evidence="3">
    <location>
        <begin position="1"/>
        <end position="15"/>
    </location>
</feature>
<dbReference type="PANTHER" id="PTHR45920">
    <property type="entry name" value="FORMIN HOMOLOGY 2 DOMAIN CONTAINING, ISOFORM I"/>
    <property type="match status" value="1"/>
</dbReference>
<proteinExistence type="inferred from homology"/>
<reference evidence="5 6" key="1">
    <citation type="journal article" date="2024" name="BMC Genomics">
        <title>Genome assembly of redclaw crayfish (Cherax quadricarinatus) provides insights into its immune adaptation and hypoxia tolerance.</title>
        <authorList>
            <person name="Liu Z."/>
            <person name="Zheng J."/>
            <person name="Li H."/>
            <person name="Fang K."/>
            <person name="Wang S."/>
            <person name="He J."/>
            <person name="Zhou D."/>
            <person name="Weng S."/>
            <person name="Chi M."/>
            <person name="Gu Z."/>
            <person name="He J."/>
            <person name="Li F."/>
            <person name="Wang M."/>
        </authorList>
    </citation>
    <scope>NUCLEOTIDE SEQUENCE [LARGE SCALE GENOMIC DNA]</scope>
    <source>
        <strain evidence="5">ZL_2023a</strain>
    </source>
</reference>
<dbReference type="SMART" id="SM00498">
    <property type="entry name" value="FH2"/>
    <property type="match status" value="1"/>
</dbReference>
<evidence type="ECO:0000313" key="6">
    <source>
        <dbReference type="Proteomes" id="UP001445076"/>
    </source>
</evidence>
<dbReference type="GO" id="GO:0030866">
    <property type="term" value="P:cortical actin cytoskeleton organization"/>
    <property type="evidence" value="ECO:0007669"/>
    <property type="project" value="TreeGrafter"/>
</dbReference>
<keyword evidence="2" id="KW-0175">Coiled coil</keyword>
<evidence type="ECO:0000256" key="3">
    <source>
        <dbReference type="SAM" id="MobiDB-lite"/>
    </source>
</evidence>
<feature type="region of interest" description="Disordered" evidence="3">
    <location>
        <begin position="200"/>
        <end position="228"/>
    </location>
</feature>
<comment type="caution">
    <text evidence="5">The sequence shown here is derived from an EMBL/GenBank/DDBJ whole genome shotgun (WGS) entry which is preliminary data.</text>
</comment>
<feature type="compositionally biased region" description="Pro residues" evidence="3">
    <location>
        <begin position="739"/>
        <end position="938"/>
    </location>
</feature>
<feature type="region of interest" description="Disordered" evidence="3">
    <location>
        <begin position="1403"/>
        <end position="1436"/>
    </location>
</feature>
<accession>A0AAW0WHG6</accession>
<dbReference type="GO" id="GO:0051015">
    <property type="term" value="F:actin filament binding"/>
    <property type="evidence" value="ECO:0007669"/>
    <property type="project" value="TreeGrafter"/>
</dbReference>
<sequence>MSGHYSSSDTSTASSKPPTVAESVDSTSSILDDFSKKTPPVLRAGTSVELLKKTVSGEDKEKTVEESWEHGGRAPKATPPRPSLTQVEITTHTRVETSQQDLKHVHTPVLSSSQQVQCVREAAVVQNDSVGSVSSDVLSPDGVDIDFSVSESNHSVFEEQTGERSCRFSVATSASEESGGSFICLNLEPYSSRLKTQSLGDALEEQDDPGDTWSPEGKPRSYSADDLELDLEDFDDEYDEDDYADEDMPQASAASAGRGGGSSAFRVSRHRKVELQPAKPSGARLNNTAAKNRALSENCISGNGSEQRGRRSGSSGDVGVVDSNVLRKVASLTLDRATIDKRVTKPKFVPEKLDFKIYEKFEGQMLINWFVSAFSEGHYLRHVITPQDLKILATQFCTHLLAAGVINQIEDVSAPLELLFRPDLMYYWSHTEASPAQILTPGKISSSAWPPANFAELLSSVRPGAKYTEADLTTGRVTTADNSPCDPNGVLIETAVERVKNGEGEEFQQVVMGLKREHKESLERIESDQEVSLFKLRGEQAEKLCQYERKIRELELELEKLKTVSAIQELTAKTKADFDSPTSPSRLATCSGPQSLPPPPPPPPPSTEKGVADASPSGAPCVVSSSTALLLQQQHSALSGMGAPAAPTAPLAHTAPPSTLPLSSMPSLPPITSPLLGTGLQPPVAPSSLAVSGSPPPSPGMGGPTLPKPPPLPPPSIPGIGGPPPPPPPPPMPGMFGPPFMPVMEGPPLPPPPPPLPGMGGPPPPGLSGPLPPPPPPLPGMGGPPPGMGGSPPLPPPPGMGGPPPPPPPPPGMGGPPPPPPPPPGMGGPPPPPPPPPGMSGPPPPPPPLPGMGGPPPPPPPLPGMGGPPPPPPPPPGMGGPPLPPPPPPGMGGPPPPPMPGMGPPPPPWPPGIKGPPPPPGIPPPPGGPTPFPAPPPGGWNAARPAVLRKRPVNPKMAMRPLYWTRIQLTTPKPPKPEPKPIEQDSVDGNESKDGSQENDGEEKVIKNDKGEDDSPSGTLKKRRISDIPLWDELEEEEFDELEFVDLFARQVTQPQKKEKKEDKPVKVKVAKVLDSKRSQNVGIFITSQHLDIADVENAVYNFDTSVLDLEVLQQVYEVRGSEGEITLIKAQVEAMPGIPLDKPEQFLLDLSKINEFAERTACFMFQATFAEDLGVIHSRISMLQTTIDVLMTSDSIKKIFGLILAIGNYMNGGNRTRGQADGFGLEILPKIKDVKSKEASYTLLHFVVNKYIEKYEGEDAGTDKAQLPIPDPYIVERVSNIKFEDLESDLKEIEKNLKVCENRAEKVIKKSDEEHLQPFKDCMTEFIGKAKKELESEYENLGDCKIQFDAVMKYFQFTGKGKDVSPYDFFSVWSPFCNDFLNIWQKEQLKIVKQRMKEAEEKVRKMTEEKKDVAKKTKEAGGLKSKLKDKLKTKQ</sequence>
<organism evidence="5 6">
    <name type="scientific">Cherax quadricarinatus</name>
    <name type="common">Australian red claw crayfish</name>
    <dbReference type="NCBI Taxonomy" id="27406"/>
    <lineage>
        <taxon>Eukaryota</taxon>
        <taxon>Metazoa</taxon>
        <taxon>Ecdysozoa</taxon>
        <taxon>Arthropoda</taxon>
        <taxon>Crustacea</taxon>
        <taxon>Multicrustacea</taxon>
        <taxon>Malacostraca</taxon>
        <taxon>Eumalacostraca</taxon>
        <taxon>Eucarida</taxon>
        <taxon>Decapoda</taxon>
        <taxon>Pleocyemata</taxon>
        <taxon>Astacidea</taxon>
        <taxon>Parastacoidea</taxon>
        <taxon>Parastacidae</taxon>
        <taxon>Cherax</taxon>
    </lineage>
</organism>
<dbReference type="Proteomes" id="UP001445076">
    <property type="component" value="Unassembled WGS sequence"/>
</dbReference>
<dbReference type="SUPFAM" id="SSF101447">
    <property type="entry name" value="Formin homology 2 domain (FH2 domain)"/>
    <property type="match status" value="1"/>
</dbReference>
<comment type="similarity">
    <text evidence="1">Belongs to the formin homology family. Cappuccino subfamily.</text>
</comment>
<name>A0AAW0WHG6_CHEQU</name>
<dbReference type="PANTHER" id="PTHR45920:SF7">
    <property type="entry name" value="FORMIN-G"/>
    <property type="match status" value="1"/>
</dbReference>
<feature type="compositionally biased region" description="Basic and acidic residues" evidence="3">
    <location>
        <begin position="990"/>
        <end position="1010"/>
    </location>
</feature>
<feature type="coiled-coil region" evidence="2">
    <location>
        <begin position="1284"/>
        <end position="1311"/>
    </location>
</feature>
<evidence type="ECO:0000259" key="4">
    <source>
        <dbReference type="PROSITE" id="PS51444"/>
    </source>
</evidence>
<feature type="region of interest" description="Disordered" evidence="3">
    <location>
        <begin position="648"/>
        <end position="1021"/>
    </location>
</feature>
<feature type="compositionally biased region" description="Polar residues" evidence="3">
    <location>
        <begin position="580"/>
        <end position="594"/>
    </location>
</feature>
<feature type="region of interest" description="Disordered" evidence="3">
    <location>
        <begin position="575"/>
        <end position="622"/>
    </location>
</feature>
<feature type="region of interest" description="Disordered" evidence="3">
    <location>
        <begin position="1"/>
        <end position="84"/>
    </location>
</feature>
<dbReference type="Gene3D" id="1.20.58.2220">
    <property type="entry name" value="Formin, FH2 domain"/>
    <property type="match status" value="1"/>
</dbReference>
<feature type="region of interest" description="Disordered" evidence="3">
    <location>
        <begin position="295"/>
        <end position="317"/>
    </location>
</feature>
<keyword evidence="6" id="KW-1185">Reference proteome</keyword>
<dbReference type="GO" id="GO:0005737">
    <property type="term" value="C:cytoplasm"/>
    <property type="evidence" value="ECO:0007669"/>
    <property type="project" value="UniProtKB-ARBA"/>
</dbReference>
<dbReference type="EMBL" id="JARKIK010000060">
    <property type="protein sequence ID" value="KAK8731548.1"/>
    <property type="molecule type" value="Genomic_DNA"/>
</dbReference>
<feature type="compositionally biased region" description="Pro residues" evidence="3">
    <location>
        <begin position="595"/>
        <end position="606"/>
    </location>
</feature>
<evidence type="ECO:0000256" key="2">
    <source>
        <dbReference type="SAM" id="Coils"/>
    </source>
</evidence>
<feature type="compositionally biased region" description="Basic and acidic residues" evidence="3">
    <location>
        <begin position="50"/>
        <end position="72"/>
    </location>
</feature>
<evidence type="ECO:0000256" key="1">
    <source>
        <dbReference type="ARBA" id="ARBA00005271"/>
    </source>
</evidence>
<evidence type="ECO:0000313" key="5">
    <source>
        <dbReference type="EMBL" id="KAK8731548.1"/>
    </source>
</evidence>
<feature type="compositionally biased region" description="Low complexity" evidence="3">
    <location>
        <begin position="301"/>
        <end position="317"/>
    </location>
</feature>
<gene>
    <name evidence="5" type="ORF">OTU49_007365</name>
</gene>
<protein>
    <recommendedName>
        <fullName evidence="4">FH2 domain-containing protein</fullName>
    </recommendedName>
</protein>
<dbReference type="GO" id="GO:0005856">
    <property type="term" value="C:cytoskeleton"/>
    <property type="evidence" value="ECO:0007669"/>
    <property type="project" value="TreeGrafter"/>
</dbReference>